<gene>
    <name evidence="4" type="primary">hypBA1_2</name>
    <name evidence="4" type="ORF">HALOF300_01072</name>
</gene>
<dbReference type="InterPro" id="IPR049049">
    <property type="entry name" value="Beta-AFase-like_GH127_C"/>
</dbReference>
<dbReference type="EMBL" id="CACRYJ010000016">
    <property type="protein sequence ID" value="VZO35870.1"/>
    <property type="molecule type" value="Genomic_DNA"/>
</dbReference>
<dbReference type="SUPFAM" id="SSF48208">
    <property type="entry name" value="Six-hairpin glycosidases"/>
    <property type="match status" value="1"/>
</dbReference>
<feature type="domain" description="Non-reducing end beta-L-arabinofuranosidase-like GH127 C-terminal" evidence="3">
    <location>
        <begin position="541"/>
        <end position="655"/>
    </location>
</feature>
<dbReference type="InterPro" id="IPR008928">
    <property type="entry name" value="6-hairpin_glycosidase_sf"/>
</dbReference>
<evidence type="ECO:0000259" key="2">
    <source>
        <dbReference type="Pfam" id="PF20736"/>
    </source>
</evidence>
<dbReference type="Proteomes" id="UP000419743">
    <property type="component" value="Unassembled WGS sequence"/>
</dbReference>
<sequence>MVLVAPMKESELTVPTTFEGSVGHRTVAPAVPTGPVAVQRPLDLSAVRLDPNGRLGAWQQLNATATIPHCIDQLEASGVLDNFRRLVSESDADFRGFVFADSDLYKVIEAVAWEIGRSGTDRWDAWLDDVIGLVARVQDDSGYVMTWIQGVHPEKRFVELEWTHEMYVLGHMVQAAIALDRAAGRTDLLEIAERFIALIHATFGPEGVEGVCGHPEIETALVELYRHTGERAHLDLAQRMIDLRGRGLLKVGSLGARYFQDHAPVREARSAVGHAVRQLYLNAGVTDLYLETGEAALLEAMDAQWASAHERKMYLSGAFGARHRDEAFGDDYELPSERAYAETCATIADLHWNWRMTLARGGSGYAETIEREIHNALAASVDAGGTRFFYSNPLQLRPDRYSEENAPRERTSWYACACCPPNIARVVAQLAAYVASSTDDELLVHQFAGAEIDLPAHLGDGTLTIETDYPRTGAVTLSVRGTVRQGARLAVRVPGWSAPSALVTVGIDGADGAAARADADGYARVALVDGARYRLDLDLTPRWTTAHPRVDAVRGCVALERGPVLYCIEQADVTGSTEVDDLTVVAAHAPREVAAAAVATGDVGIELTFRVSAPPTDLYRTDPGDIPPSGITTVTAIPFATWGNRAPGAMRVWLPVARD</sequence>
<feature type="domain" description="Non-reducing end beta-L-arabinofuranosidase-like GH127 catalytic" evidence="1">
    <location>
        <begin position="47"/>
        <end position="431"/>
    </location>
</feature>
<dbReference type="GO" id="GO:0005975">
    <property type="term" value="P:carbohydrate metabolic process"/>
    <property type="evidence" value="ECO:0007669"/>
    <property type="project" value="InterPro"/>
</dbReference>
<proteinExistence type="predicted"/>
<dbReference type="InterPro" id="IPR049174">
    <property type="entry name" value="Beta-AFase-like"/>
</dbReference>
<accession>A0A7M4DG27</accession>
<keyword evidence="4" id="KW-0326">Glycosidase</keyword>
<dbReference type="InterPro" id="IPR049046">
    <property type="entry name" value="Beta-AFase-like_GH127_middle"/>
</dbReference>
<feature type="domain" description="Non-reducing end beta-L-arabinofuranosidase-like GH127 middle" evidence="2">
    <location>
        <begin position="442"/>
        <end position="526"/>
    </location>
</feature>
<evidence type="ECO:0000259" key="1">
    <source>
        <dbReference type="Pfam" id="PF07944"/>
    </source>
</evidence>
<dbReference type="Pfam" id="PF20736">
    <property type="entry name" value="Glyco_hydro127M"/>
    <property type="match status" value="1"/>
</dbReference>
<dbReference type="GO" id="GO:0102478">
    <property type="term" value="F:beta-L-arabinofuranosidase activity"/>
    <property type="evidence" value="ECO:0007669"/>
    <property type="project" value="UniProtKB-EC"/>
</dbReference>
<evidence type="ECO:0000313" key="4">
    <source>
        <dbReference type="EMBL" id="VZO35870.1"/>
    </source>
</evidence>
<dbReference type="AlphaFoldDB" id="A0A7M4DG27"/>
<organism evidence="4 5">
    <name type="scientific">Occultella aeris</name>
    <dbReference type="NCBI Taxonomy" id="2761496"/>
    <lineage>
        <taxon>Bacteria</taxon>
        <taxon>Bacillati</taxon>
        <taxon>Actinomycetota</taxon>
        <taxon>Actinomycetes</taxon>
        <taxon>Micrococcales</taxon>
        <taxon>Ruaniaceae</taxon>
        <taxon>Occultella</taxon>
    </lineage>
</organism>
<reference evidence="4 5" key="1">
    <citation type="submission" date="2019-11" db="EMBL/GenBank/DDBJ databases">
        <authorList>
            <person name="Criscuolo A."/>
        </authorList>
    </citation>
    <scope>NUCLEOTIDE SEQUENCE [LARGE SCALE GENOMIC DNA]</scope>
    <source>
        <strain evidence="4">CIP111667</strain>
    </source>
</reference>
<evidence type="ECO:0000313" key="5">
    <source>
        <dbReference type="Proteomes" id="UP000419743"/>
    </source>
</evidence>
<keyword evidence="4" id="KW-0378">Hydrolase</keyword>
<dbReference type="Pfam" id="PF20737">
    <property type="entry name" value="Glyco_hydro127C"/>
    <property type="match status" value="1"/>
</dbReference>
<keyword evidence="5" id="KW-1185">Reference proteome</keyword>
<evidence type="ECO:0000259" key="3">
    <source>
        <dbReference type="Pfam" id="PF20737"/>
    </source>
</evidence>
<dbReference type="PANTHER" id="PTHR43465:SF2">
    <property type="entry name" value="DUF1680 DOMAIN PROTEIN (AFU_ORTHOLOGUE AFUA_1G08910)"/>
    <property type="match status" value="1"/>
</dbReference>
<dbReference type="EC" id="3.2.1.185" evidence="4"/>
<dbReference type="InterPro" id="IPR012878">
    <property type="entry name" value="Beta-AFase-like_GH127_cat"/>
</dbReference>
<name>A0A7M4DG27_9MICO</name>
<protein>
    <submittedName>
        <fullName evidence="4">Non-reducing end beta-L-arabinofuranosidase</fullName>
        <ecNumber evidence="4">3.2.1.185</ecNumber>
    </submittedName>
</protein>
<dbReference type="PANTHER" id="PTHR43465">
    <property type="entry name" value="DUF1680 DOMAIN PROTEIN (AFU_ORTHOLOGUE AFUA_1G08910)"/>
    <property type="match status" value="1"/>
</dbReference>
<dbReference type="Pfam" id="PF07944">
    <property type="entry name" value="Beta-AFase-like_GH127_cat"/>
    <property type="match status" value="1"/>
</dbReference>
<comment type="caution">
    <text evidence="4">The sequence shown here is derived from an EMBL/GenBank/DDBJ whole genome shotgun (WGS) entry which is preliminary data.</text>
</comment>